<organism evidence="2 3">
    <name type="scientific">Aquella oligotrophica</name>
    <dbReference type="NCBI Taxonomy" id="2067065"/>
    <lineage>
        <taxon>Bacteria</taxon>
        <taxon>Pseudomonadati</taxon>
        <taxon>Pseudomonadota</taxon>
        <taxon>Betaproteobacteria</taxon>
        <taxon>Neisseriales</taxon>
        <taxon>Neisseriaceae</taxon>
        <taxon>Aquella</taxon>
    </lineage>
</organism>
<reference evidence="3" key="1">
    <citation type="submission" date="2017-11" db="EMBL/GenBank/DDBJ databases">
        <authorList>
            <person name="Chan K.G."/>
            <person name="Lee L.S."/>
        </authorList>
    </citation>
    <scope>NUCLEOTIDE SEQUENCE [LARGE SCALE GENOMIC DNA]</scope>
    <source>
        <strain evidence="3">DSM 100970</strain>
    </source>
</reference>
<dbReference type="Proteomes" id="UP000236655">
    <property type="component" value="Chromosome"/>
</dbReference>
<dbReference type="RefSeq" id="WP_102951502.1">
    <property type="nucleotide sequence ID" value="NZ_CP024847.1"/>
</dbReference>
<dbReference type="PROSITE" id="PS51257">
    <property type="entry name" value="PROKAR_LIPOPROTEIN"/>
    <property type="match status" value="1"/>
</dbReference>
<name>A0A2I7N6V5_9NEIS</name>
<gene>
    <name evidence="2" type="ORF">CUN60_07830</name>
</gene>
<dbReference type="InterPro" id="IPR021109">
    <property type="entry name" value="Peptidase_aspartic_dom_sf"/>
</dbReference>
<feature type="chain" id="PRO_5014442853" evidence="1">
    <location>
        <begin position="21"/>
        <end position="327"/>
    </location>
</feature>
<dbReference type="KEGG" id="nba:CUN60_07830"/>
<feature type="signal peptide" evidence="1">
    <location>
        <begin position="1"/>
        <end position="20"/>
    </location>
</feature>
<accession>A0A2I7N6V5</accession>
<protein>
    <submittedName>
        <fullName evidence="2">Uncharacterized protein</fullName>
    </submittedName>
</protein>
<evidence type="ECO:0000313" key="3">
    <source>
        <dbReference type="Proteomes" id="UP000236655"/>
    </source>
</evidence>
<evidence type="ECO:0000256" key="1">
    <source>
        <dbReference type="SAM" id="SignalP"/>
    </source>
</evidence>
<evidence type="ECO:0000313" key="2">
    <source>
        <dbReference type="EMBL" id="AUR52206.1"/>
    </source>
</evidence>
<keyword evidence="3" id="KW-1185">Reference proteome</keyword>
<keyword evidence="1" id="KW-0732">Signal</keyword>
<dbReference type="AlphaFoldDB" id="A0A2I7N6V5"/>
<dbReference type="EMBL" id="CP024847">
    <property type="protein sequence ID" value="AUR52206.1"/>
    <property type="molecule type" value="Genomic_DNA"/>
</dbReference>
<proteinExistence type="predicted"/>
<dbReference type="Gene3D" id="2.40.70.10">
    <property type="entry name" value="Acid Proteases"/>
    <property type="match status" value="1"/>
</dbReference>
<dbReference type="SUPFAM" id="SSF50630">
    <property type="entry name" value="Acid proteases"/>
    <property type="match status" value="1"/>
</dbReference>
<sequence>MKIKRIVLSILALGAISACSSGSSGNVGSAQMFASVTVPTTTYASKFALYTSVAGGPATLTEIDTGSDFLLIESSYVGSNIVMTNESVTYTYDHGTNPRSGYLGYTTVSFLNGESGGSIISTNNQVPVIVVADGVVNPNPKQNHAILGLRMDSNVSAKLFLPYPYNQAFIFDVPKSEITFGNFTESQLAIFGTVQLVESSCNNYGVSSSASPICWDDMAVPVDYMISGAPNPVIQYNSLFDSGASSSFQFSPLPSWLDVNKDGNIVNTIKADIVTSLGVMPIYLTDPVAAYDSNYNGGIVNVGNNIFNYYQVLFDQQSGNIGLNRIK</sequence>